<evidence type="ECO:0000256" key="6">
    <source>
        <dbReference type="PROSITE-ProRule" id="PRU00552"/>
    </source>
</evidence>
<protein>
    <recommendedName>
        <fullName evidence="8">ATP-dependent RNA helicase</fullName>
        <ecNumber evidence="8">3.6.4.13</ecNumber>
    </recommendedName>
</protein>
<evidence type="ECO:0000259" key="10">
    <source>
        <dbReference type="PROSITE" id="PS51192"/>
    </source>
</evidence>
<dbReference type="PROSITE" id="PS51194">
    <property type="entry name" value="HELICASE_CTER"/>
    <property type="match status" value="1"/>
</dbReference>
<dbReference type="PANTHER" id="PTHR24031">
    <property type="entry name" value="RNA HELICASE"/>
    <property type="match status" value="1"/>
</dbReference>
<dbReference type="InterPro" id="IPR025313">
    <property type="entry name" value="SPB4-like_CTE"/>
</dbReference>
<dbReference type="InterPro" id="IPR014001">
    <property type="entry name" value="Helicase_ATP-bd"/>
</dbReference>
<evidence type="ECO:0000259" key="11">
    <source>
        <dbReference type="PROSITE" id="PS51194"/>
    </source>
</evidence>
<dbReference type="InterPro" id="IPR000629">
    <property type="entry name" value="RNA-helicase_DEAD-box_CS"/>
</dbReference>
<dbReference type="EC" id="3.6.4.13" evidence="8"/>
<dbReference type="PROSITE" id="PS51195">
    <property type="entry name" value="Q_MOTIF"/>
    <property type="match status" value="1"/>
</dbReference>
<dbReference type="SMART" id="SM00490">
    <property type="entry name" value="HELICc"/>
    <property type="match status" value="1"/>
</dbReference>
<feature type="compositionally biased region" description="Basic and acidic residues" evidence="9">
    <location>
        <begin position="101"/>
        <end position="121"/>
    </location>
</feature>
<dbReference type="EMBL" id="JAXCGZ010017075">
    <property type="protein sequence ID" value="KAK7068938.1"/>
    <property type="molecule type" value="Genomic_DNA"/>
</dbReference>
<evidence type="ECO:0000256" key="7">
    <source>
        <dbReference type="RuleBase" id="RU000492"/>
    </source>
</evidence>
<evidence type="ECO:0000256" key="4">
    <source>
        <dbReference type="ARBA" id="ARBA00022840"/>
    </source>
</evidence>
<dbReference type="Pfam" id="PF00270">
    <property type="entry name" value="DEAD"/>
    <property type="match status" value="1"/>
</dbReference>
<comment type="function">
    <text evidence="8">RNA helicase.</text>
</comment>
<keyword evidence="4 7" id="KW-0067">ATP-binding</keyword>
<dbReference type="InterPro" id="IPR011545">
    <property type="entry name" value="DEAD/DEAH_box_helicase_dom"/>
</dbReference>
<dbReference type="Pfam" id="PF13959">
    <property type="entry name" value="CTE_SPB4"/>
    <property type="match status" value="1"/>
</dbReference>
<feature type="compositionally biased region" description="Polar residues" evidence="9">
    <location>
        <begin position="87"/>
        <end position="100"/>
    </location>
</feature>
<comment type="similarity">
    <text evidence="7">Belongs to the DEAD box helicase family.</text>
</comment>
<organism evidence="13 14">
    <name type="scientific">Halocaridina rubra</name>
    <name type="common">Hawaiian red shrimp</name>
    <dbReference type="NCBI Taxonomy" id="373956"/>
    <lineage>
        <taxon>Eukaryota</taxon>
        <taxon>Metazoa</taxon>
        <taxon>Ecdysozoa</taxon>
        <taxon>Arthropoda</taxon>
        <taxon>Crustacea</taxon>
        <taxon>Multicrustacea</taxon>
        <taxon>Malacostraca</taxon>
        <taxon>Eumalacostraca</taxon>
        <taxon>Eucarida</taxon>
        <taxon>Decapoda</taxon>
        <taxon>Pleocyemata</taxon>
        <taxon>Caridea</taxon>
        <taxon>Atyoidea</taxon>
        <taxon>Atyidae</taxon>
        <taxon>Halocaridina</taxon>
    </lineage>
</organism>
<evidence type="ECO:0000259" key="12">
    <source>
        <dbReference type="PROSITE" id="PS51195"/>
    </source>
</evidence>
<dbReference type="PROSITE" id="PS51192">
    <property type="entry name" value="HELICASE_ATP_BIND_1"/>
    <property type="match status" value="1"/>
</dbReference>
<feature type="region of interest" description="Disordered" evidence="9">
    <location>
        <begin position="729"/>
        <end position="755"/>
    </location>
</feature>
<dbReference type="GO" id="GO:0016787">
    <property type="term" value="F:hydrolase activity"/>
    <property type="evidence" value="ECO:0007669"/>
    <property type="project" value="UniProtKB-KW"/>
</dbReference>
<dbReference type="Pfam" id="PF00271">
    <property type="entry name" value="Helicase_C"/>
    <property type="match status" value="1"/>
</dbReference>
<keyword evidence="1 7" id="KW-0547">Nucleotide-binding</keyword>
<dbReference type="CDD" id="cd18787">
    <property type="entry name" value="SF2_C_DEAD"/>
    <property type="match status" value="1"/>
</dbReference>
<evidence type="ECO:0000256" key="5">
    <source>
        <dbReference type="ARBA" id="ARBA00022884"/>
    </source>
</evidence>
<dbReference type="Gene3D" id="3.40.50.300">
    <property type="entry name" value="P-loop containing nucleotide triphosphate hydrolases"/>
    <property type="match status" value="2"/>
</dbReference>
<proteinExistence type="inferred from homology"/>
<comment type="catalytic activity">
    <reaction evidence="8">
        <text>ATP + H2O = ADP + phosphate + H(+)</text>
        <dbReference type="Rhea" id="RHEA:13065"/>
        <dbReference type="ChEBI" id="CHEBI:15377"/>
        <dbReference type="ChEBI" id="CHEBI:15378"/>
        <dbReference type="ChEBI" id="CHEBI:30616"/>
        <dbReference type="ChEBI" id="CHEBI:43474"/>
        <dbReference type="ChEBI" id="CHEBI:456216"/>
        <dbReference type="EC" id="3.6.4.13"/>
    </reaction>
</comment>
<feature type="domain" description="Helicase ATP-binding" evidence="10">
    <location>
        <begin position="200"/>
        <end position="385"/>
    </location>
</feature>
<comment type="caution">
    <text evidence="13">The sequence shown here is derived from an EMBL/GenBank/DDBJ whole genome shotgun (WGS) entry which is preliminary data.</text>
</comment>
<feature type="domain" description="Helicase C-terminal" evidence="11">
    <location>
        <begin position="454"/>
        <end position="633"/>
    </location>
</feature>
<dbReference type="InterPro" id="IPR014014">
    <property type="entry name" value="RNA_helicase_DEAD_Q_motif"/>
</dbReference>
<feature type="region of interest" description="Disordered" evidence="9">
    <location>
        <begin position="20"/>
        <end position="64"/>
    </location>
</feature>
<dbReference type="GO" id="GO:0005524">
    <property type="term" value="F:ATP binding"/>
    <property type="evidence" value="ECO:0007669"/>
    <property type="project" value="UniProtKB-UniRule"/>
</dbReference>
<feature type="compositionally biased region" description="Basic and acidic residues" evidence="9">
    <location>
        <begin position="20"/>
        <end position="41"/>
    </location>
</feature>
<comment type="domain">
    <text evidence="8">The Q motif is unique to and characteristic of the DEAD box family of RNA helicases and controls ATP binding and hydrolysis.</text>
</comment>
<feature type="domain" description="DEAD-box RNA helicase Q" evidence="12">
    <location>
        <begin position="169"/>
        <end position="197"/>
    </location>
</feature>
<dbReference type="GO" id="GO:0003724">
    <property type="term" value="F:RNA helicase activity"/>
    <property type="evidence" value="ECO:0007669"/>
    <property type="project" value="UniProtKB-EC"/>
</dbReference>
<dbReference type="Proteomes" id="UP001381693">
    <property type="component" value="Unassembled WGS sequence"/>
</dbReference>
<keyword evidence="5 8" id="KW-0694">RNA-binding</keyword>
<keyword evidence="14" id="KW-1185">Reference proteome</keyword>
<dbReference type="SUPFAM" id="SSF52540">
    <property type="entry name" value="P-loop containing nucleoside triphosphate hydrolases"/>
    <property type="match status" value="2"/>
</dbReference>
<keyword evidence="3 7" id="KW-0347">Helicase</keyword>
<feature type="region of interest" description="Disordered" evidence="9">
    <location>
        <begin position="495"/>
        <end position="515"/>
    </location>
</feature>
<dbReference type="GO" id="GO:0003723">
    <property type="term" value="F:RNA binding"/>
    <property type="evidence" value="ECO:0007669"/>
    <property type="project" value="UniProtKB-UniRule"/>
</dbReference>
<dbReference type="SMART" id="SM00487">
    <property type="entry name" value="DEXDc"/>
    <property type="match status" value="1"/>
</dbReference>
<gene>
    <name evidence="13" type="primary">DDX31</name>
    <name evidence="13" type="ORF">SK128_008290</name>
</gene>
<evidence type="ECO:0000256" key="9">
    <source>
        <dbReference type="SAM" id="MobiDB-lite"/>
    </source>
</evidence>
<dbReference type="PROSITE" id="PS00039">
    <property type="entry name" value="DEAD_ATP_HELICASE"/>
    <property type="match status" value="1"/>
</dbReference>
<sequence>MTDHIQRNLVLNFVEKDEPPDKDYFQDFQKRKRSTYSDDAHQPPAKYKKKEFDKPSKAVKPSQDLVKYENTETNRVHKIPSYSDTAKNISDNYNRSSISDRPNKFTGKVDSEQRIKRHDFSPDPNSCNDNLERDDRRGLMTSLFKGNPDIPYVPESGVERISEKVFSDKSFSSLNIANQIVSNLQKFGFSSMTLVQEKGIPCVLSGQDCLIKSQTGSGKTLSYAVPIIHNLMSQTPRVTRSDGLLALIVVPTRELALQSYQWFEKLCKSCVWVVPGYLIGGEKKKAEKARLRKGVNILVATPGRLIDHVHHTKNLSLSNVQYLVIDEADRLLDLGYERNMTSIIESLNEQQPGLEKRRQTIMLSATLSPGVEKLAGMSLQSPKTIDISAVDSEQETPENTSDSTAPALATPKNLSHYYLLVPAKLRLVTLAAFVLSKCMYGDEKKIIIFFATQDMVDYHTALFSQVLSTFCKVSRKEKSDKSSLASRAERVLAGFEDESDDDESEEEEVEEECDDDEGVILFQKLHGNMTQEDRSAVFKSFREAAAGVLMCTDVASRGLDMPKVCWIVQFNAACTVADYVHRVGRTARVDAAGSAIIFLAPAEVPYIRLLEQHRITLKEVAMQNVLKTLKFASSIMVKSYHHAMEESATGLQLRVENLLLSDKHLHDLARKAYVSFVRSYASYPKEVRDMFSFKALHLGHYAKSMGLRDTPAALGASAALRAKREIKERAEKKEKKKKMQRARQGPGQIPKHAAISEFDSGLDCLPKKGKKK</sequence>
<evidence type="ECO:0000256" key="1">
    <source>
        <dbReference type="ARBA" id="ARBA00022741"/>
    </source>
</evidence>
<keyword evidence="2 7" id="KW-0378">Hydrolase</keyword>
<evidence type="ECO:0000256" key="3">
    <source>
        <dbReference type="ARBA" id="ARBA00022806"/>
    </source>
</evidence>
<feature type="short sequence motif" description="Q motif" evidence="6">
    <location>
        <begin position="169"/>
        <end position="197"/>
    </location>
</feature>
<evidence type="ECO:0000313" key="13">
    <source>
        <dbReference type="EMBL" id="KAK7068938.1"/>
    </source>
</evidence>
<dbReference type="AlphaFoldDB" id="A0AAN8WUF0"/>
<dbReference type="InterPro" id="IPR027417">
    <property type="entry name" value="P-loop_NTPase"/>
</dbReference>
<accession>A0AAN8WUF0</accession>
<reference evidence="13 14" key="1">
    <citation type="submission" date="2023-11" db="EMBL/GenBank/DDBJ databases">
        <title>Halocaridina rubra genome assembly.</title>
        <authorList>
            <person name="Smith C."/>
        </authorList>
    </citation>
    <scope>NUCLEOTIDE SEQUENCE [LARGE SCALE GENOMIC DNA]</scope>
    <source>
        <strain evidence="13">EP-1</strain>
        <tissue evidence="13">Whole</tissue>
    </source>
</reference>
<feature type="region of interest" description="Disordered" evidence="9">
    <location>
        <begin position="87"/>
        <end position="133"/>
    </location>
</feature>
<dbReference type="SMART" id="SM01178">
    <property type="entry name" value="DUF4217"/>
    <property type="match status" value="1"/>
</dbReference>
<evidence type="ECO:0000313" key="14">
    <source>
        <dbReference type="Proteomes" id="UP001381693"/>
    </source>
</evidence>
<name>A0AAN8WUF0_HALRR</name>
<evidence type="ECO:0000256" key="8">
    <source>
        <dbReference type="RuleBase" id="RU365068"/>
    </source>
</evidence>
<dbReference type="InterPro" id="IPR001650">
    <property type="entry name" value="Helicase_C-like"/>
</dbReference>
<dbReference type="CDD" id="cd17949">
    <property type="entry name" value="DEADc_DDX31"/>
    <property type="match status" value="1"/>
</dbReference>
<evidence type="ECO:0000256" key="2">
    <source>
        <dbReference type="ARBA" id="ARBA00022801"/>
    </source>
</evidence>